<dbReference type="Pfam" id="PF02311">
    <property type="entry name" value="AraC_binding"/>
    <property type="match status" value="1"/>
</dbReference>
<dbReference type="InterPro" id="IPR020449">
    <property type="entry name" value="Tscrpt_reg_AraC-type_HTH"/>
</dbReference>
<evidence type="ECO:0000256" key="3">
    <source>
        <dbReference type="ARBA" id="ARBA00023163"/>
    </source>
</evidence>
<accession>A0A7X3MGU2</accession>
<sequence length="300" mass="34712">MDNNTKYCSVFNSDSSETVAYNNPLFPAYVVYGLLSSYPDYSSVSHWHKDLEFILIKRGTMTYNVNGRLIELEEGSGIMVNSYQLHYGFSAEHNECEFVCILLSPELLQVNDWFYQNYIEAVTENSAYPYLYLSRNGWMSSVMEKLDEIYDSFGKVPAEPLSYFELMEDYFMLMKILYENLDIGSQTRKPESTDLSSLRSMMTYIEEHYMEHITLADIALSGACCKSKCSLLFKKYLRDTPITYTTKLRLRKSLSTLLDSNSSIADIAYEYGFSGASYYCETFKKYYGMPPLIYKKNQPA</sequence>
<evidence type="ECO:0000256" key="2">
    <source>
        <dbReference type="ARBA" id="ARBA00023125"/>
    </source>
</evidence>
<dbReference type="Pfam" id="PF12833">
    <property type="entry name" value="HTH_18"/>
    <property type="match status" value="1"/>
</dbReference>
<evidence type="ECO:0000256" key="1">
    <source>
        <dbReference type="ARBA" id="ARBA00023015"/>
    </source>
</evidence>
<dbReference type="AlphaFoldDB" id="A0A7X3MGU2"/>
<dbReference type="GO" id="GO:0003700">
    <property type="term" value="F:DNA-binding transcription factor activity"/>
    <property type="evidence" value="ECO:0007669"/>
    <property type="project" value="InterPro"/>
</dbReference>
<dbReference type="PROSITE" id="PS01124">
    <property type="entry name" value="HTH_ARAC_FAMILY_2"/>
    <property type="match status" value="1"/>
</dbReference>
<dbReference type="Proteomes" id="UP000460412">
    <property type="component" value="Unassembled WGS sequence"/>
</dbReference>
<evidence type="ECO:0000313" key="5">
    <source>
        <dbReference type="EMBL" id="MXP76186.1"/>
    </source>
</evidence>
<dbReference type="Gene3D" id="1.10.10.60">
    <property type="entry name" value="Homeodomain-like"/>
    <property type="match status" value="2"/>
</dbReference>
<dbReference type="InterPro" id="IPR018062">
    <property type="entry name" value="HTH_AraC-typ_CS"/>
</dbReference>
<organism evidence="5 6">
    <name type="scientific">Sporofaciens musculi</name>
    <dbReference type="NCBI Taxonomy" id="2681861"/>
    <lineage>
        <taxon>Bacteria</taxon>
        <taxon>Bacillati</taxon>
        <taxon>Bacillota</taxon>
        <taxon>Clostridia</taxon>
        <taxon>Lachnospirales</taxon>
        <taxon>Lachnospiraceae</taxon>
        <taxon>Sporofaciens</taxon>
    </lineage>
</organism>
<dbReference type="InterPro" id="IPR003313">
    <property type="entry name" value="AraC-bd"/>
</dbReference>
<dbReference type="InterPro" id="IPR009057">
    <property type="entry name" value="Homeodomain-like_sf"/>
</dbReference>
<dbReference type="PRINTS" id="PR00032">
    <property type="entry name" value="HTHARAC"/>
</dbReference>
<keyword evidence="1" id="KW-0805">Transcription regulation</keyword>
<evidence type="ECO:0000259" key="4">
    <source>
        <dbReference type="PROSITE" id="PS01124"/>
    </source>
</evidence>
<dbReference type="PANTHER" id="PTHR43280:SF28">
    <property type="entry name" value="HTH-TYPE TRANSCRIPTIONAL ACTIVATOR RHAS"/>
    <property type="match status" value="1"/>
</dbReference>
<comment type="caution">
    <text evidence="5">The sequence shown here is derived from an EMBL/GenBank/DDBJ whole genome shotgun (WGS) entry which is preliminary data.</text>
</comment>
<dbReference type="SUPFAM" id="SSF51215">
    <property type="entry name" value="Regulatory protein AraC"/>
    <property type="match status" value="1"/>
</dbReference>
<dbReference type="EMBL" id="WUQX01000001">
    <property type="protein sequence ID" value="MXP76186.1"/>
    <property type="molecule type" value="Genomic_DNA"/>
</dbReference>
<reference evidence="5 6" key="1">
    <citation type="submission" date="2019-12" db="EMBL/GenBank/DDBJ databases">
        <title>Sporaefaciens musculi gen. nov., sp. nov., a novel bacterium isolated from the caecum of an obese mouse.</title>
        <authorList>
            <person name="Rasmussen T.S."/>
            <person name="Streidl T."/>
            <person name="Hitch T.C.A."/>
            <person name="Wortmann E."/>
            <person name="Deptula P."/>
            <person name="Hansen M."/>
            <person name="Nielsen D.S."/>
            <person name="Clavel T."/>
            <person name="Vogensen F.K."/>
        </authorList>
    </citation>
    <scope>NUCLEOTIDE SEQUENCE [LARGE SCALE GENOMIC DNA]</scope>
    <source>
        <strain evidence="5 6">WCA-9-b2</strain>
    </source>
</reference>
<evidence type="ECO:0000313" key="6">
    <source>
        <dbReference type="Proteomes" id="UP000460412"/>
    </source>
</evidence>
<dbReference type="PANTHER" id="PTHR43280">
    <property type="entry name" value="ARAC-FAMILY TRANSCRIPTIONAL REGULATOR"/>
    <property type="match status" value="1"/>
</dbReference>
<protein>
    <submittedName>
        <fullName evidence="5">Helix-turn-helix domain-containing protein</fullName>
    </submittedName>
</protein>
<gene>
    <name evidence="5" type="ORF">GN277_12515</name>
</gene>
<dbReference type="Gene3D" id="2.60.120.10">
    <property type="entry name" value="Jelly Rolls"/>
    <property type="match status" value="1"/>
</dbReference>
<dbReference type="InterPro" id="IPR018060">
    <property type="entry name" value="HTH_AraC"/>
</dbReference>
<dbReference type="SMART" id="SM00342">
    <property type="entry name" value="HTH_ARAC"/>
    <property type="match status" value="1"/>
</dbReference>
<keyword evidence="6" id="KW-1185">Reference proteome</keyword>
<dbReference type="InterPro" id="IPR037923">
    <property type="entry name" value="HTH-like"/>
</dbReference>
<dbReference type="SUPFAM" id="SSF46689">
    <property type="entry name" value="Homeodomain-like"/>
    <property type="match status" value="1"/>
</dbReference>
<proteinExistence type="predicted"/>
<dbReference type="GO" id="GO:0043565">
    <property type="term" value="F:sequence-specific DNA binding"/>
    <property type="evidence" value="ECO:0007669"/>
    <property type="project" value="InterPro"/>
</dbReference>
<keyword evidence="3" id="KW-0804">Transcription</keyword>
<dbReference type="RefSeq" id="WP_159751348.1">
    <property type="nucleotide sequence ID" value="NZ_WUQX01000001.1"/>
</dbReference>
<feature type="domain" description="HTH araC/xylS-type" evidence="4">
    <location>
        <begin position="199"/>
        <end position="297"/>
    </location>
</feature>
<keyword evidence="2" id="KW-0238">DNA-binding</keyword>
<name>A0A7X3MGU2_9FIRM</name>
<dbReference type="InterPro" id="IPR014710">
    <property type="entry name" value="RmlC-like_jellyroll"/>
</dbReference>
<dbReference type="PROSITE" id="PS00041">
    <property type="entry name" value="HTH_ARAC_FAMILY_1"/>
    <property type="match status" value="1"/>
</dbReference>